<gene>
    <name evidence="2" type="ORF">D6T64_05865</name>
</gene>
<evidence type="ECO:0000313" key="2">
    <source>
        <dbReference type="EMBL" id="RJT89746.1"/>
    </source>
</evidence>
<evidence type="ECO:0000313" key="3">
    <source>
        <dbReference type="Proteomes" id="UP000272015"/>
    </source>
</evidence>
<protein>
    <recommendedName>
        <fullName evidence="4">DUF2269 family protein</fullName>
    </recommendedName>
</protein>
<name>A0A3A5MUR4_9MICO</name>
<keyword evidence="1" id="KW-0812">Transmembrane</keyword>
<keyword evidence="1" id="KW-1133">Transmembrane helix</keyword>
<feature type="transmembrane region" description="Helical" evidence="1">
    <location>
        <begin position="90"/>
        <end position="109"/>
    </location>
</feature>
<accession>A0A3A5MUR4</accession>
<organism evidence="2 3">
    <name type="scientific">Cryobacterium melibiosiphilum</name>
    <dbReference type="NCBI Taxonomy" id="995039"/>
    <lineage>
        <taxon>Bacteria</taxon>
        <taxon>Bacillati</taxon>
        <taxon>Actinomycetota</taxon>
        <taxon>Actinomycetes</taxon>
        <taxon>Micrococcales</taxon>
        <taxon>Microbacteriaceae</taxon>
        <taxon>Cryobacterium</taxon>
    </lineage>
</organism>
<evidence type="ECO:0008006" key="4">
    <source>
        <dbReference type="Google" id="ProtNLM"/>
    </source>
</evidence>
<keyword evidence="3" id="KW-1185">Reference proteome</keyword>
<comment type="caution">
    <text evidence="2">The sequence shown here is derived from an EMBL/GenBank/DDBJ whole genome shotgun (WGS) entry which is preliminary data.</text>
</comment>
<feature type="transmembrane region" description="Helical" evidence="1">
    <location>
        <begin position="60"/>
        <end position="78"/>
    </location>
</feature>
<dbReference type="RefSeq" id="WP_119973085.1">
    <property type="nucleotide sequence ID" value="NZ_JBHSQA010000015.1"/>
</dbReference>
<proteinExistence type="predicted"/>
<dbReference type="OrthoDB" id="5181921at2"/>
<keyword evidence="1" id="KW-0472">Membrane</keyword>
<dbReference type="AlphaFoldDB" id="A0A3A5MUR4"/>
<feature type="transmembrane region" description="Helical" evidence="1">
    <location>
        <begin position="145"/>
        <end position="162"/>
    </location>
</feature>
<dbReference type="EMBL" id="QZVS01000069">
    <property type="protein sequence ID" value="RJT89746.1"/>
    <property type="molecule type" value="Genomic_DNA"/>
</dbReference>
<evidence type="ECO:0000256" key="1">
    <source>
        <dbReference type="SAM" id="Phobius"/>
    </source>
</evidence>
<dbReference type="Proteomes" id="UP000272015">
    <property type="component" value="Unassembled WGS sequence"/>
</dbReference>
<sequence>MSSRNTVVRSLHDVGLAAWFGGSLMGAVALNRAAAAARDPKERISVATTGWKNWAPVQLGAMVAHGIGGAGLILANAPRLAGQPEARTNTIVKLGLTVVAIGSTVYSGLVGMKMGAHADEPVEGTTEPGADTSDELATAQSQQRFLQWVTPAVTMVLVVLAAQQGEQQRPVAGLLQRVTKR</sequence>
<reference evidence="2 3" key="1">
    <citation type="submission" date="2018-09" db="EMBL/GenBank/DDBJ databases">
        <title>Novel species of Cryobacterium.</title>
        <authorList>
            <person name="Liu Q."/>
            <person name="Xin Y.-H."/>
        </authorList>
    </citation>
    <scope>NUCLEOTIDE SEQUENCE [LARGE SCALE GENOMIC DNA]</scope>
    <source>
        <strain evidence="2 3">Hh39</strain>
    </source>
</reference>